<organism evidence="1 2">
    <name type="scientific">Melanomma pulvis-pyrius CBS 109.77</name>
    <dbReference type="NCBI Taxonomy" id="1314802"/>
    <lineage>
        <taxon>Eukaryota</taxon>
        <taxon>Fungi</taxon>
        <taxon>Dikarya</taxon>
        <taxon>Ascomycota</taxon>
        <taxon>Pezizomycotina</taxon>
        <taxon>Dothideomycetes</taxon>
        <taxon>Pleosporomycetidae</taxon>
        <taxon>Pleosporales</taxon>
        <taxon>Melanommataceae</taxon>
        <taxon>Melanomma</taxon>
    </lineage>
</organism>
<accession>A0A6A6WP50</accession>
<gene>
    <name evidence="1" type="ORF">K505DRAFT_164907</name>
</gene>
<reference evidence="1" key="1">
    <citation type="journal article" date="2020" name="Stud. Mycol.">
        <title>101 Dothideomycetes genomes: a test case for predicting lifestyles and emergence of pathogens.</title>
        <authorList>
            <person name="Haridas S."/>
            <person name="Albert R."/>
            <person name="Binder M."/>
            <person name="Bloem J."/>
            <person name="Labutti K."/>
            <person name="Salamov A."/>
            <person name="Andreopoulos B."/>
            <person name="Baker S."/>
            <person name="Barry K."/>
            <person name="Bills G."/>
            <person name="Bluhm B."/>
            <person name="Cannon C."/>
            <person name="Castanera R."/>
            <person name="Culley D."/>
            <person name="Daum C."/>
            <person name="Ezra D."/>
            <person name="Gonzalez J."/>
            <person name="Henrissat B."/>
            <person name="Kuo A."/>
            <person name="Liang C."/>
            <person name="Lipzen A."/>
            <person name="Lutzoni F."/>
            <person name="Magnuson J."/>
            <person name="Mondo S."/>
            <person name="Nolan M."/>
            <person name="Ohm R."/>
            <person name="Pangilinan J."/>
            <person name="Park H.-J."/>
            <person name="Ramirez L."/>
            <person name="Alfaro M."/>
            <person name="Sun H."/>
            <person name="Tritt A."/>
            <person name="Yoshinaga Y."/>
            <person name="Zwiers L.-H."/>
            <person name="Turgeon B."/>
            <person name="Goodwin S."/>
            <person name="Spatafora J."/>
            <person name="Crous P."/>
            <person name="Grigoriev I."/>
        </authorList>
    </citation>
    <scope>NUCLEOTIDE SEQUENCE</scope>
    <source>
        <strain evidence="1">CBS 109.77</strain>
    </source>
</reference>
<proteinExistence type="predicted"/>
<dbReference type="EMBL" id="MU002711">
    <property type="protein sequence ID" value="KAF2785718.1"/>
    <property type="molecule type" value="Genomic_DNA"/>
</dbReference>
<dbReference type="AlphaFoldDB" id="A0A6A6WP50"/>
<name>A0A6A6WP50_9PLEO</name>
<dbReference type="OrthoDB" id="2585655at2759"/>
<sequence length="145" mass="16703">MGFLGILEDKHLQHVPATVILSEEEHQITAATEGLKHGTGKDADIILIPQPYVHHIVVVRQSQWLTSTQFRGPQRPLELANDQEIHHHDHHLIRQSALCCRACASALPCPRRHRHHIWERSWRHHRDFRLHVARHGSLGTPCLCL</sequence>
<evidence type="ECO:0000313" key="2">
    <source>
        <dbReference type="Proteomes" id="UP000799757"/>
    </source>
</evidence>
<evidence type="ECO:0000313" key="1">
    <source>
        <dbReference type="EMBL" id="KAF2785718.1"/>
    </source>
</evidence>
<keyword evidence="2" id="KW-1185">Reference proteome</keyword>
<protein>
    <submittedName>
        <fullName evidence="1">Uncharacterized protein</fullName>
    </submittedName>
</protein>
<dbReference type="Proteomes" id="UP000799757">
    <property type="component" value="Unassembled WGS sequence"/>
</dbReference>